<dbReference type="EMBL" id="SIDB01000011">
    <property type="protein sequence ID" value="KAI3426466.1"/>
    <property type="molecule type" value="Genomic_DNA"/>
</dbReference>
<dbReference type="GO" id="GO:0005773">
    <property type="term" value="C:vacuole"/>
    <property type="evidence" value="ECO:0007669"/>
    <property type="project" value="GOC"/>
</dbReference>
<name>A0A9D4YUH0_CHLVU</name>
<dbReference type="GO" id="GO:0007039">
    <property type="term" value="P:protein catabolic process in the vacuole"/>
    <property type="evidence" value="ECO:0007669"/>
    <property type="project" value="TreeGrafter"/>
</dbReference>
<reference evidence="3" key="2">
    <citation type="submission" date="2020-11" db="EMBL/GenBank/DDBJ databases">
        <authorList>
            <person name="Cecchin M."/>
            <person name="Marcolungo L."/>
            <person name="Rossato M."/>
            <person name="Girolomoni L."/>
            <person name="Cosentino E."/>
            <person name="Cuine S."/>
            <person name="Li-Beisson Y."/>
            <person name="Delledonne M."/>
            <person name="Ballottari M."/>
        </authorList>
    </citation>
    <scope>NUCLEOTIDE SEQUENCE</scope>
    <source>
        <strain evidence="3">211/11P</strain>
        <tissue evidence="3">Whole cell</tissue>
    </source>
</reference>
<evidence type="ECO:0000256" key="2">
    <source>
        <dbReference type="SAM" id="MobiDB-lite"/>
    </source>
</evidence>
<evidence type="ECO:0000256" key="1">
    <source>
        <dbReference type="ARBA" id="ARBA00061469"/>
    </source>
</evidence>
<dbReference type="OrthoDB" id="62at2759"/>
<dbReference type="Pfam" id="PF09783">
    <property type="entry name" value="Vac_ImportDeg"/>
    <property type="match status" value="1"/>
</dbReference>
<evidence type="ECO:0000313" key="3">
    <source>
        <dbReference type="EMBL" id="KAI3426466.1"/>
    </source>
</evidence>
<dbReference type="GO" id="GO:0045721">
    <property type="term" value="P:negative regulation of gluconeogenesis"/>
    <property type="evidence" value="ECO:0007669"/>
    <property type="project" value="TreeGrafter"/>
</dbReference>
<dbReference type="AlphaFoldDB" id="A0A9D4YUH0"/>
<organism evidence="3 4">
    <name type="scientific">Chlorella vulgaris</name>
    <name type="common">Green alga</name>
    <dbReference type="NCBI Taxonomy" id="3077"/>
    <lineage>
        <taxon>Eukaryota</taxon>
        <taxon>Viridiplantae</taxon>
        <taxon>Chlorophyta</taxon>
        <taxon>core chlorophytes</taxon>
        <taxon>Trebouxiophyceae</taxon>
        <taxon>Chlorellales</taxon>
        <taxon>Chlorellaceae</taxon>
        <taxon>Chlorella clade</taxon>
        <taxon>Chlorella</taxon>
    </lineage>
</organism>
<dbReference type="GO" id="GO:0034657">
    <property type="term" value="C:GID complex"/>
    <property type="evidence" value="ECO:0007669"/>
    <property type="project" value="TreeGrafter"/>
</dbReference>
<gene>
    <name evidence="3" type="ORF">D9Q98_008833</name>
</gene>
<protein>
    <submittedName>
        <fullName evidence="3">Uncharacterized protein</fullName>
    </submittedName>
</protein>
<sequence length="262" mass="29064">MTASLRSAAEAPRSTQPLRGQQQAADINRRQRLSGAASPPAGDTCTEPATATCEVVQCPSTPVRYFSPPPCAFLRPGQVFAGRQRVAHSSHSPAPKQENWSVSATITQYDPASGYVAGCMEASHVPDMPSPVTTFFEGEIIDNQHNTFFTADWEACPGTDILHWRKFEPFRELYAEVVRHHGRCPSLASHPYVYMRWKEQFFVQGSECHLTIQGFYYLCMNRVTGAMTGFYFDPSSSPDQKLEMSAVRAGLAGFAFPHYELA</sequence>
<proteinExistence type="inferred from homology"/>
<feature type="compositionally biased region" description="Polar residues" evidence="2">
    <location>
        <begin position="13"/>
        <end position="25"/>
    </location>
</feature>
<dbReference type="PANTHER" id="PTHR14534">
    <property type="entry name" value="VACUOLAR IMPORT AND DEGRADATION PROTEIN 24"/>
    <property type="match status" value="1"/>
</dbReference>
<dbReference type="InterPro" id="IPR018618">
    <property type="entry name" value="GID4/10-like"/>
</dbReference>
<accession>A0A9D4YUH0</accession>
<evidence type="ECO:0000313" key="4">
    <source>
        <dbReference type="Proteomes" id="UP001055712"/>
    </source>
</evidence>
<dbReference type="Proteomes" id="UP001055712">
    <property type="component" value="Unassembled WGS sequence"/>
</dbReference>
<comment type="caution">
    <text evidence="3">The sequence shown here is derived from an EMBL/GenBank/DDBJ whole genome shotgun (WGS) entry which is preliminary data.</text>
</comment>
<dbReference type="GO" id="GO:0043161">
    <property type="term" value="P:proteasome-mediated ubiquitin-dependent protein catabolic process"/>
    <property type="evidence" value="ECO:0007669"/>
    <property type="project" value="TreeGrafter"/>
</dbReference>
<dbReference type="GO" id="GO:0006623">
    <property type="term" value="P:protein targeting to vacuole"/>
    <property type="evidence" value="ECO:0007669"/>
    <property type="project" value="TreeGrafter"/>
</dbReference>
<feature type="region of interest" description="Disordered" evidence="2">
    <location>
        <begin position="1"/>
        <end position="45"/>
    </location>
</feature>
<comment type="similarity">
    <text evidence="1">Belongs to the GID4/VID24 family.</text>
</comment>
<reference evidence="3" key="1">
    <citation type="journal article" date="2019" name="Plant J.">
        <title>Chlorella vulgaris genome assembly and annotation reveals the molecular basis for metabolic acclimation to high light conditions.</title>
        <authorList>
            <person name="Cecchin M."/>
            <person name="Marcolungo L."/>
            <person name="Rossato M."/>
            <person name="Girolomoni L."/>
            <person name="Cosentino E."/>
            <person name="Cuine S."/>
            <person name="Li-Beisson Y."/>
            <person name="Delledonne M."/>
            <person name="Ballottari M."/>
        </authorList>
    </citation>
    <scope>NUCLEOTIDE SEQUENCE</scope>
    <source>
        <strain evidence="3">211/11P</strain>
    </source>
</reference>
<keyword evidence="4" id="KW-1185">Reference proteome</keyword>
<dbReference type="PANTHER" id="PTHR14534:SF3">
    <property type="entry name" value="GID COMPLEX SUBUNIT 4 HOMOLOG"/>
    <property type="match status" value="1"/>
</dbReference>